<proteinExistence type="predicted"/>
<evidence type="ECO:0000256" key="1">
    <source>
        <dbReference type="SAM" id="MobiDB-lite"/>
    </source>
</evidence>
<dbReference type="AlphaFoldDB" id="A0A2P5YG92"/>
<dbReference type="EMBL" id="KZ663243">
    <property type="protein sequence ID" value="PPS14564.1"/>
    <property type="molecule type" value="Genomic_DNA"/>
</dbReference>
<organism evidence="2 3">
    <name type="scientific">Gossypium barbadense</name>
    <name type="common">Sea Island cotton</name>
    <name type="synonym">Hibiscus barbadensis</name>
    <dbReference type="NCBI Taxonomy" id="3634"/>
    <lineage>
        <taxon>Eukaryota</taxon>
        <taxon>Viridiplantae</taxon>
        <taxon>Streptophyta</taxon>
        <taxon>Embryophyta</taxon>
        <taxon>Tracheophyta</taxon>
        <taxon>Spermatophyta</taxon>
        <taxon>Magnoliopsida</taxon>
        <taxon>eudicotyledons</taxon>
        <taxon>Gunneridae</taxon>
        <taxon>Pentapetalae</taxon>
        <taxon>rosids</taxon>
        <taxon>malvids</taxon>
        <taxon>Malvales</taxon>
        <taxon>Malvaceae</taxon>
        <taxon>Malvoideae</taxon>
        <taxon>Gossypium</taxon>
    </lineage>
</organism>
<dbReference type="Proteomes" id="UP000239757">
    <property type="component" value="Unassembled WGS sequence"/>
</dbReference>
<evidence type="ECO:0000313" key="2">
    <source>
        <dbReference type="EMBL" id="PPS14564.1"/>
    </source>
</evidence>
<protein>
    <submittedName>
        <fullName evidence="2">Uncharacterized protein</fullName>
    </submittedName>
</protein>
<feature type="compositionally biased region" description="Basic and acidic residues" evidence="1">
    <location>
        <begin position="1"/>
        <end position="12"/>
    </location>
</feature>
<accession>A0A2P5YG92</accession>
<gene>
    <name evidence="2" type="ORF">GOBAR_AA06025</name>
</gene>
<reference evidence="2 3" key="1">
    <citation type="submission" date="2015-01" db="EMBL/GenBank/DDBJ databases">
        <title>Genome of allotetraploid Gossypium barbadense reveals genomic plasticity and fiber elongation in cotton evolution.</title>
        <authorList>
            <person name="Chen X."/>
            <person name="Liu X."/>
            <person name="Zhao B."/>
            <person name="Zheng H."/>
            <person name="Hu Y."/>
            <person name="Lu G."/>
            <person name="Yang C."/>
            <person name="Chen J."/>
            <person name="Shan C."/>
            <person name="Zhang L."/>
            <person name="Zhou Y."/>
            <person name="Wang L."/>
            <person name="Guo W."/>
            <person name="Bai Y."/>
            <person name="Ruan J."/>
            <person name="Shangguan X."/>
            <person name="Mao Y."/>
            <person name="Jiang J."/>
            <person name="Zhu Y."/>
            <person name="Lei J."/>
            <person name="Kang H."/>
            <person name="Chen S."/>
            <person name="He X."/>
            <person name="Wang R."/>
            <person name="Wang Y."/>
            <person name="Chen J."/>
            <person name="Wang L."/>
            <person name="Yu S."/>
            <person name="Wang B."/>
            <person name="Wei J."/>
            <person name="Song S."/>
            <person name="Lu X."/>
            <person name="Gao Z."/>
            <person name="Gu W."/>
            <person name="Deng X."/>
            <person name="Ma D."/>
            <person name="Wang S."/>
            <person name="Liang W."/>
            <person name="Fang L."/>
            <person name="Cai C."/>
            <person name="Zhu X."/>
            <person name="Zhou B."/>
            <person name="Zhang Y."/>
            <person name="Chen Z."/>
            <person name="Xu S."/>
            <person name="Zhu R."/>
            <person name="Wang S."/>
            <person name="Zhang T."/>
            <person name="Zhao G."/>
        </authorList>
    </citation>
    <scope>NUCLEOTIDE SEQUENCE [LARGE SCALE GENOMIC DNA]</scope>
    <source>
        <strain evidence="3">cv. Xinhai21</strain>
        <tissue evidence="2">Leaf</tissue>
    </source>
</reference>
<evidence type="ECO:0000313" key="3">
    <source>
        <dbReference type="Proteomes" id="UP000239757"/>
    </source>
</evidence>
<name>A0A2P5YG92_GOSBA</name>
<sequence>MEKPTISFKDKLLGGGMTGPDGNLARNDYDLDLKDEDVNMSIVNGIPAIDFSDRIKDILFKEMESTVILKLLGRNIGYNVLYNRTLNL</sequence>
<feature type="region of interest" description="Disordered" evidence="1">
    <location>
        <begin position="1"/>
        <end position="22"/>
    </location>
</feature>
<dbReference type="OrthoDB" id="1001433at2759"/>